<evidence type="ECO:0000313" key="2">
    <source>
        <dbReference type="EMBL" id="RDX68725.1"/>
    </source>
</evidence>
<protein>
    <submittedName>
        <fullName evidence="2">Uncharacterized protein</fullName>
    </submittedName>
</protein>
<comment type="caution">
    <text evidence="2">The sequence shown here is derived from an EMBL/GenBank/DDBJ whole genome shotgun (WGS) entry which is preliminary data.</text>
</comment>
<feature type="region of interest" description="Disordered" evidence="1">
    <location>
        <begin position="72"/>
        <end position="97"/>
    </location>
</feature>
<keyword evidence="3" id="KW-1185">Reference proteome</keyword>
<organism evidence="2 3">
    <name type="scientific">Mucuna pruriens</name>
    <name type="common">Velvet bean</name>
    <name type="synonym">Dolichos pruriens</name>
    <dbReference type="NCBI Taxonomy" id="157652"/>
    <lineage>
        <taxon>Eukaryota</taxon>
        <taxon>Viridiplantae</taxon>
        <taxon>Streptophyta</taxon>
        <taxon>Embryophyta</taxon>
        <taxon>Tracheophyta</taxon>
        <taxon>Spermatophyta</taxon>
        <taxon>Magnoliopsida</taxon>
        <taxon>eudicotyledons</taxon>
        <taxon>Gunneridae</taxon>
        <taxon>Pentapetalae</taxon>
        <taxon>rosids</taxon>
        <taxon>fabids</taxon>
        <taxon>Fabales</taxon>
        <taxon>Fabaceae</taxon>
        <taxon>Papilionoideae</taxon>
        <taxon>50 kb inversion clade</taxon>
        <taxon>NPAAA clade</taxon>
        <taxon>indigoferoid/millettioid clade</taxon>
        <taxon>Phaseoleae</taxon>
        <taxon>Mucuna</taxon>
    </lineage>
</organism>
<sequence length="112" mass="12575">MANYKVERLGLPESSLEECLGALIGFTGEQVEIRGKVDLETMFGMGSNAKTITIKFTGVGVVMHGSWPKKDDYLTPNKDKGRRRGPIKDKLHSILTPDRDGVDKHIWEKRYA</sequence>
<dbReference type="Proteomes" id="UP000257109">
    <property type="component" value="Unassembled WGS sequence"/>
</dbReference>
<proteinExistence type="predicted"/>
<feature type="compositionally biased region" description="Basic and acidic residues" evidence="1">
    <location>
        <begin position="86"/>
        <end position="97"/>
    </location>
</feature>
<evidence type="ECO:0000256" key="1">
    <source>
        <dbReference type="SAM" id="MobiDB-lite"/>
    </source>
</evidence>
<dbReference type="EMBL" id="QJKJ01012419">
    <property type="protein sequence ID" value="RDX68725.1"/>
    <property type="molecule type" value="Genomic_DNA"/>
</dbReference>
<reference evidence="2" key="1">
    <citation type="submission" date="2018-05" db="EMBL/GenBank/DDBJ databases">
        <title>Draft genome of Mucuna pruriens seed.</title>
        <authorList>
            <person name="Nnadi N.E."/>
            <person name="Vos R."/>
            <person name="Hasami M.H."/>
            <person name="Devisetty U.K."/>
            <person name="Aguiy J.C."/>
        </authorList>
    </citation>
    <scope>NUCLEOTIDE SEQUENCE [LARGE SCALE GENOMIC DNA]</scope>
    <source>
        <strain evidence="2">JCA_2017</strain>
    </source>
</reference>
<dbReference type="AlphaFoldDB" id="A0A371ERP7"/>
<name>A0A371ERP7_MUCPR</name>
<evidence type="ECO:0000313" key="3">
    <source>
        <dbReference type="Proteomes" id="UP000257109"/>
    </source>
</evidence>
<accession>A0A371ERP7</accession>
<gene>
    <name evidence="2" type="ORF">CR513_52258</name>
</gene>
<dbReference type="OrthoDB" id="1434300at2759"/>
<feature type="non-terminal residue" evidence="2">
    <location>
        <position position="1"/>
    </location>
</feature>